<dbReference type="GO" id="GO:0035556">
    <property type="term" value="P:intracellular signal transduction"/>
    <property type="evidence" value="ECO:0007669"/>
    <property type="project" value="InterPro"/>
</dbReference>
<keyword evidence="5" id="KW-0175">Coiled coil</keyword>
<dbReference type="OMA" id="DFIVYHE"/>
<dbReference type="SUPFAM" id="SSF55073">
    <property type="entry name" value="Nucleotide cyclase"/>
    <property type="match status" value="1"/>
</dbReference>
<feature type="compositionally biased region" description="Polar residues" evidence="6">
    <location>
        <begin position="28"/>
        <end position="39"/>
    </location>
</feature>
<comment type="caution">
    <text evidence="9">The sequence shown here is derived from an EMBL/GenBank/DDBJ whole genome shotgun (WGS) entry which is preliminary data.</text>
</comment>
<dbReference type="PANTHER" id="PTHR43336">
    <property type="entry name" value="OXYGEN SENSOR HISTIDINE KINASE RESPONSE REGULATOR DEVS/DOSS"/>
    <property type="match status" value="1"/>
</dbReference>
<evidence type="ECO:0000256" key="2">
    <source>
        <dbReference type="ARBA" id="ARBA00022692"/>
    </source>
</evidence>
<evidence type="ECO:0000256" key="3">
    <source>
        <dbReference type="ARBA" id="ARBA00022989"/>
    </source>
</evidence>
<feature type="compositionally biased region" description="Polar residues" evidence="6">
    <location>
        <begin position="369"/>
        <end position="379"/>
    </location>
</feature>
<dbReference type="InterPro" id="IPR027359">
    <property type="entry name" value="Volt_channel_dom_sf"/>
</dbReference>
<organism evidence="9 10">
    <name type="scientific">Pseudocohnilembus persalinus</name>
    <name type="common">Ciliate</name>
    <dbReference type="NCBI Taxonomy" id="266149"/>
    <lineage>
        <taxon>Eukaryota</taxon>
        <taxon>Sar</taxon>
        <taxon>Alveolata</taxon>
        <taxon>Ciliophora</taxon>
        <taxon>Intramacronucleata</taxon>
        <taxon>Oligohymenophorea</taxon>
        <taxon>Scuticociliatia</taxon>
        <taxon>Philasterida</taxon>
        <taxon>Pseudocohnilembidae</taxon>
        <taxon>Pseudocohnilembus</taxon>
    </lineage>
</organism>
<dbReference type="GO" id="GO:0005216">
    <property type="term" value="F:monoatomic ion channel activity"/>
    <property type="evidence" value="ECO:0007669"/>
    <property type="project" value="InterPro"/>
</dbReference>
<dbReference type="OrthoDB" id="60033at2759"/>
<protein>
    <submittedName>
        <fullName evidence="9">Adenylyl cyclase class-3/4/guanylyl cyclase</fullName>
    </submittedName>
</protein>
<feature type="compositionally biased region" description="Basic and acidic residues" evidence="6">
    <location>
        <begin position="319"/>
        <end position="330"/>
    </location>
</feature>
<comment type="subcellular location">
    <subcellularLocation>
        <location evidence="1">Membrane</location>
        <topology evidence="1">Multi-pass membrane protein</topology>
    </subcellularLocation>
</comment>
<dbReference type="Gene3D" id="1.20.120.350">
    <property type="entry name" value="Voltage-gated potassium channels. Chain C"/>
    <property type="match status" value="1"/>
</dbReference>
<feature type="region of interest" description="Disordered" evidence="6">
    <location>
        <begin position="319"/>
        <end position="394"/>
    </location>
</feature>
<evidence type="ECO:0000256" key="6">
    <source>
        <dbReference type="SAM" id="MobiDB-lite"/>
    </source>
</evidence>
<evidence type="ECO:0000313" key="9">
    <source>
        <dbReference type="EMBL" id="KRX04259.1"/>
    </source>
</evidence>
<feature type="compositionally biased region" description="Basic and acidic residues" evidence="6">
    <location>
        <begin position="57"/>
        <end position="74"/>
    </location>
</feature>
<keyword evidence="3 7" id="KW-1133">Transmembrane helix</keyword>
<dbReference type="FunCoup" id="A0A0V0QPD2">
    <property type="interactions" value="5"/>
</dbReference>
<feature type="coiled-coil region" evidence="5">
    <location>
        <begin position="927"/>
        <end position="954"/>
    </location>
</feature>
<sequence>MSQPQNLKEVEIVTKRTDLPPIQKKPKLTQTIPLTSNDNLMGKNNINGQIQGNSQDKVVKMGDSRVNGDSKEGKSNFGDMLKKNKNQSNKSKYQQLQKDTNADAEKELEQEKKSIFEDDTVKSSFPKLEAILESTIFQIILTILTVYALFGDDVRVITTTKSSDGYFDVITIVSMALFIVEIILSMLSKIGYSFSFYFWLDLISTVSLVLDIQIISQNLFYSSGASNAASIQQAGKASRVGTRAGRVVRLVRLIRIVKLYKASQDAKERRQEVAKQKYAQRKKLKKMKQNPNAFKEEEEEVKQTYCFCFVRKEKKKVIKQKEPVKKEANNKKNPVHFVRDPITKRMSIVRDPNKEGQNNGQDKNKATEGGQQKLGTNSQVKEKEKQKKEMQKESRVSQVLSARTTKRVIIIVLTLLFLMPLFSVTYFYDYPYAVDESMSFMQKWAETDGSSFQDLEGLFDQIQELFPQGNENMYVAYLSTPFSELFYQMDDFDELRNDEQQSGIYYLDKEKYIELHKNDPSEAGRIAEIQNYEAESEDLAFYGIFSQRKINVFTACLSLGRTFFICIVLTCGALYFSSDANKLALGPIESMIVKLTRISRNPISAREEVQIQENADENETKLIENAVVKISSLLALGFGEAGSKIIGTNISQGGDVDPMLPGYKLMAIYGFCDIRQFTDTTEVLQEDIMIFVNYIGEIVHGYTDRYQGAGNKNIGDAFLLVWRVNEDKYILTQNNEVVYKDYKYINILCDMALTCFIRIHVKLNREPKILQYRTHQGLNKRMPNYKIKLGFGLHLGWGIEGAIGSEFKIDASYLSPHVNMAGKLEAATKGYGVPILISSAIQELCTPQMKRYTRQVDRVKVQGLTAPIGLFTVDMNIENLPESKNQSENGLSPEDQKEYLIFKKRDLFLQLNYWEEDEDFEYEPWNAEEQVQQKKDLRLALENWDEKFQNLFAEGFQMYLRGNWSAAVNKFEYILKLDEYSKDGPTKNLLNYMKTFNNKTPQDWPGYRPFNE</sequence>
<proteinExistence type="predicted"/>
<dbReference type="PROSITE" id="PS50125">
    <property type="entry name" value="GUANYLATE_CYCLASE_2"/>
    <property type="match status" value="1"/>
</dbReference>
<reference evidence="9 10" key="1">
    <citation type="journal article" date="2015" name="Sci. Rep.">
        <title>Genome of the facultative scuticociliatosis pathogen Pseudocohnilembus persalinus provides insight into its virulence through horizontal gene transfer.</title>
        <authorList>
            <person name="Xiong J."/>
            <person name="Wang G."/>
            <person name="Cheng J."/>
            <person name="Tian M."/>
            <person name="Pan X."/>
            <person name="Warren A."/>
            <person name="Jiang C."/>
            <person name="Yuan D."/>
            <person name="Miao W."/>
        </authorList>
    </citation>
    <scope>NUCLEOTIDE SEQUENCE [LARGE SCALE GENOMIC DNA]</scope>
    <source>
        <strain evidence="9">36N120E</strain>
    </source>
</reference>
<feature type="region of interest" description="Disordered" evidence="6">
    <location>
        <begin position="17"/>
        <end position="104"/>
    </location>
</feature>
<accession>A0A0V0QPD2</accession>
<dbReference type="GO" id="GO:0016020">
    <property type="term" value="C:membrane"/>
    <property type="evidence" value="ECO:0007669"/>
    <property type="project" value="UniProtKB-SubCell"/>
</dbReference>
<feature type="transmembrane region" description="Helical" evidence="7">
    <location>
        <begin position="165"/>
        <end position="184"/>
    </location>
</feature>
<dbReference type="PANTHER" id="PTHR43336:SF3">
    <property type="entry name" value="GUANYLATE CYCLASE DOMAIN-CONTAINING PROTEIN"/>
    <property type="match status" value="1"/>
</dbReference>
<evidence type="ECO:0000313" key="10">
    <source>
        <dbReference type="Proteomes" id="UP000054937"/>
    </source>
</evidence>
<feature type="transmembrane region" description="Helical" evidence="7">
    <location>
        <begin position="408"/>
        <end position="428"/>
    </location>
</feature>
<feature type="compositionally biased region" description="Low complexity" evidence="6">
    <location>
        <begin position="44"/>
        <end position="53"/>
    </location>
</feature>
<evidence type="ECO:0000256" key="7">
    <source>
        <dbReference type="SAM" id="Phobius"/>
    </source>
</evidence>
<dbReference type="InterPro" id="IPR029787">
    <property type="entry name" value="Nucleotide_cyclase"/>
</dbReference>
<name>A0A0V0QPD2_PSEPJ</name>
<evidence type="ECO:0000256" key="4">
    <source>
        <dbReference type="ARBA" id="ARBA00023136"/>
    </source>
</evidence>
<gene>
    <name evidence="9" type="ORF">PPERSA_11383</name>
</gene>
<keyword evidence="4 7" id="KW-0472">Membrane</keyword>
<dbReference type="SUPFAM" id="SSF81324">
    <property type="entry name" value="Voltage-gated potassium channels"/>
    <property type="match status" value="1"/>
</dbReference>
<evidence type="ECO:0000259" key="8">
    <source>
        <dbReference type="PROSITE" id="PS50125"/>
    </source>
</evidence>
<evidence type="ECO:0000256" key="1">
    <source>
        <dbReference type="ARBA" id="ARBA00004141"/>
    </source>
</evidence>
<dbReference type="Gene3D" id="3.30.70.1230">
    <property type="entry name" value="Nucleotide cyclase"/>
    <property type="match status" value="1"/>
</dbReference>
<dbReference type="AlphaFoldDB" id="A0A0V0QPD2"/>
<dbReference type="CDD" id="cd07302">
    <property type="entry name" value="CHD"/>
    <property type="match status" value="1"/>
</dbReference>
<feature type="compositionally biased region" description="Low complexity" evidence="6">
    <location>
        <begin position="86"/>
        <end position="98"/>
    </location>
</feature>
<keyword evidence="10" id="KW-1185">Reference proteome</keyword>
<feature type="transmembrane region" description="Helical" evidence="7">
    <location>
        <begin position="130"/>
        <end position="150"/>
    </location>
</feature>
<dbReference type="InParanoid" id="A0A0V0QPD2"/>
<dbReference type="GO" id="GO:0009190">
    <property type="term" value="P:cyclic nucleotide biosynthetic process"/>
    <property type="evidence" value="ECO:0007669"/>
    <property type="project" value="InterPro"/>
</dbReference>
<dbReference type="Proteomes" id="UP000054937">
    <property type="component" value="Unassembled WGS sequence"/>
</dbReference>
<dbReference type="InterPro" id="IPR001054">
    <property type="entry name" value="A/G_cyclase"/>
</dbReference>
<dbReference type="EMBL" id="LDAU01000120">
    <property type="protein sequence ID" value="KRX04259.1"/>
    <property type="molecule type" value="Genomic_DNA"/>
</dbReference>
<evidence type="ECO:0000256" key="5">
    <source>
        <dbReference type="SAM" id="Coils"/>
    </source>
</evidence>
<keyword evidence="2 7" id="KW-0812">Transmembrane</keyword>
<feature type="compositionally biased region" description="Basic and acidic residues" evidence="6">
    <location>
        <begin position="380"/>
        <end position="394"/>
    </location>
</feature>
<feature type="domain" description="Guanylate cyclase" evidence="8">
    <location>
        <begin position="668"/>
        <end position="825"/>
    </location>
</feature>